<organism evidence="1 2">
    <name type="scientific">Mya arenaria</name>
    <name type="common">Soft-shell clam</name>
    <dbReference type="NCBI Taxonomy" id="6604"/>
    <lineage>
        <taxon>Eukaryota</taxon>
        <taxon>Metazoa</taxon>
        <taxon>Spiralia</taxon>
        <taxon>Lophotrochozoa</taxon>
        <taxon>Mollusca</taxon>
        <taxon>Bivalvia</taxon>
        <taxon>Autobranchia</taxon>
        <taxon>Heteroconchia</taxon>
        <taxon>Euheterodonta</taxon>
        <taxon>Imparidentia</taxon>
        <taxon>Neoheterodontei</taxon>
        <taxon>Myida</taxon>
        <taxon>Myoidea</taxon>
        <taxon>Myidae</taxon>
        <taxon>Mya</taxon>
    </lineage>
</organism>
<sequence length="262" mass="29946">MLASSNKHSIHFREFQFCIAPLWDQKKDSPILDFYYYTAHISLIHGELYDIYVKTWYGPSKFAIFTSESIKIYLTPPNVRRGRYIIEGMDDCSTDLDFIYWTGQISACWSGVFSEQQSDIHHYLVALGASPNVDDVFKSENMGLKTNISIDNLTLETPYILVLVLHLEGSPMFVTRNEHLIHIDGEQAFDTLPEIPVVYSLVVGSREGFTDILDINYYTGNTYDIVASSSTLISPKITELFFTITCTYPTRMSSVYKTIFTL</sequence>
<gene>
    <name evidence="1" type="ORF">MAR_034359</name>
</gene>
<dbReference type="EMBL" id="CP111028">
    <property type="protein sequence ID" value="WAR31817.1"/>
    <property type="molecule type" value="Genomic_DNA"/>
</dbReference>
<keyword evidence="2" id="KW-1185">Reference proteome</keyword>
<dbReference type="Proteomes" id="UP001164746">
    <property type="component" value="Chromosome 17"/>
</dbReference>
<accession>A0ABY7GD35</accession>
<protein>
    <submittedName>
        <fullName evidence="1">Uncharacterized protein</fullName>
    </submittedName>
</protein>
<evidence type="ECO:0000313" key="2">
    <source>
        <dbReference type="Proteomes" id="UP001164746"/>
    </source>
</evidence>
<name>A0ABY7GD35_MYAAR</name>
<evidence type="ECO:0000313" key="1">
    <source>
        <dbReference type="EMBL" id="WAR31817.1"/>
    </source>
</evidence>
<reference evidence="1" key="1">
    <citation type="submission" date="2022-11" db="EMBL/GenBank/DDBJ databases">
        <title>Centuries of genome instability and evolution in soft-shell clam transmissible cancer (bioRxiv).</title>
        <authorList>
            <person name="Hart S.F.M."/>
            <person name="Yonemitsu M.A."/>
            <person name="Giersch R.M."/>
            <person name="Beal B.F."/>
            <person name="Arriagada G."/>
            <person name="Davis B.W."/>
            <person name="Ostrander E.A."/>
            <person name="Goff S.P."/>
            <person name="Metzger M.J."/>
        </authorList>
    </citation>
    <scope>NUCLEOTIDE SEQUENCE</scope>
    <source>
        <strain evidence="1">MELC-2E11</strain>
        <tissue evidence="1">Siphon/mantle</tissue>
    </source>
</reference>
<proteinExistence type="predicted"/>